<dbReference type="InterPro" id="IPR002123">
    <property type="entry name" value="Plipid/glycerol_acylTrfase"/>
</dbReference>
<dbReference type="Pfam" id="PF01553">
    <property type="entry name" value="Acyltransferase"/>
    <property type="match status" value="1"/>
</dbReference>
<dbReference type="PANTHER" id="PTHR10434:SF55">
    <property type="entry name" value="POSSIBLE ACYLTRANSFERASE"/>
    <property type="match status" value="1"/>
</dbReference>
<keyword evidence="4" id="KW-1133">Transmembrane helix</keyword>
<dbReference type="PANTHER" id="PTHR10434">
    <property type="entry name" value="1-ACYL-SN-GLYCEROL-3-PHOSPHATE ACYLTRANSFERASE"/>
    <property type="match status" value="1"/>
</dbReference>
<feature type="region of interest" description="Disordered" evidence="3">
    <location>
        <begin position="219"/>
        <end position="293"/>
    </location>
</feature>
<evidence type="ECO:0000256" key="1">
    <source>
        <dbReference type="ARBA" id="ARBA00022679"/>
    </source>
</evidence>
<evidence type="ECO:0000313" key="7">
    <source>
        <dbReference type="Proteomes" id="UP001551482"/>
    </source>
</evidence>
<evidence type="ECO:0000256" key="3">
    <source>
        <dbReference type="SAM" id="MobiDB-lite"/>
    </source>
</evidence>
<keyword evidence="4" id="KW-0472">Membrane</keyword>
<gene>
    <name evidence="6" type="ORF">AB0C36_33340</name>
</gene>
<dbReference type="SUPFAM" id="SSF69593">
    <property type="entry name" value="Glycerol-3-phosphate (1)-acyltransferase"/>
    <property type="match status" value="1"/>
</dbReference>
<organism evidence="6 7">
    <name type="scientific">Streptodolium elevatio</name>
    <dbReference type="NCBI Taxonomy" id="3157996"/>
    <lineage>
        <taxon>Bacteria</taxon>
        <taxon>Bacillati</taxon>
        <taxon>Actinomycetota</taxon>
        <taxon>Actinomycetes</taxon>
        <taxon>Kitasatosporales</taxon>
        <taxon>Streptomycetaceae</taxon>
        <taxon>Streptodolium</taxon>
    </lineage>
</organism>
<dbReference type="SMART" id="SM00563">
    <property type="entry name" value="PlsC"/>
    <property type="match status" value="1"/>
</dbReference>
<evidence type="ECO:0000256" key="2">
    <source>
        <dbReference type="ARBA" id="ARBA00023315"/>
    </source>
</evidence>
<proteinExistence type="predicted"/>
<dbReference type="GO" id="GO:0016746">
    <property type="term" value="F:acyltransferase activity"/>
    <property type="evidence" value="ECO:0007669"/>
    <property type="project" value="UniProtKB-KW"/>
</dbReference>
<keyword evidence="2 6" id="KW-0012">Acyltransferase</keyword>
<accession>A0ABV3DRJ2</accession>
<evidence type="ECO:0000256" key="4">
    <source>
        <dbReference type="SAM" id="Phobius"/>
    </source>
</evidence>
<keyword evidence="1" id="KW-0808">Transferase</keyword>
<feature type="compositionally biased region" description="Basic and acidic residues" evidence="3">
    <location>
        <begin position="275"/>
        <end position="293"/>
    </location>
</feature>
<protein>
    <submittedName>
        <fullName evidence="6">1-acyl-sn-glycerol-3-phosphate acyltransferase</fullName>
    </submittedName>
</protein>
<evidence type="ECO:0000313" key="6">
    <source>
        <dbReference type="EMBL" id="MEU8138374.1"/>
    </source>
</evidence>
<dbReference type="CDD" id="cd07989">
    <property type="entry name" value="LPLAT_AGPAT-like"/>
    <property type="match status" value="1"/>
</dbReference>
<evidence type="ECO:0000259" key="5">
    <source>
        <dbReference type="SMART" id="SM00563"/>
    </source>
</evidence>
<reference evidence="6 7" key="1">
    <citation type="submission" date="2024-06" db="EMBL/GenBank/DDBJ databases">
        <title>The Natural Products Discovery Center: Release of the First 8490 Sequenced Strains for Exploring Actinobacteria Biosynthetic Diversity.</title>
        <authorList>
            <person name="Kalkreuter E."/>
            <person name="Kautsar S.A."/>
            <person name="Yang D."/>
            <person name="Bader C.D."/>
            <person name="Teijaro C.N."/>
            <person name="Fluegel L."/>
            <person name="Davis C.M."/>
            <person name="Simpson J.R."/>
            <person name="Lauterbach L."/>
            <person name="Steele A.D."/>
            <person name="Gui C."/>
            <person name="Meng S."/>
            <person name="Li G."/>
            <person name="Viehrig K."/>
            <person name="Ye F."/>
            <person name="Su P."/>
            <person name="Kiefer A.F."/>
            <person name="Nichols A."/>
            <person name="Cepeda A.J."/>
            <person name="Yan W."/>
            <person name="Fan B."/>
            <person name="Jiang Y."/>
            <person name="Adhikari A."/>
            <person name="Zheng C.-J."/>
            <person name="Schuster L."/>
            <person name="Cowan T.M."/>
            <person name="Smanski M.J."/>
            <person name="Chevrette M.G."/>
            <person name="De Carvalho L.P.S."/>
            <person name="Shen B."/>
        </authorList>
    </citation>
    <scope>NUCLEOTIDE SEQUENCE [LARGE SCALE GENOMIC DNA]</scope>
    <source>
        <strain evidence="6 7">NPDC048946</strain>
    </source>
</reference>
<feature type="transmembrane region" description="Helical" evidence="4">
    <location>
        <begin position="6"/>
        <end position="24"/>
    </location>
</feature>
<comment type="caution">
    <text evidence="6">The sequence shown here is derived from an EMBL/GenBank/DDBJ whole genome shotgun (WGS) entry which is preliminary data.</text>
</comment>
<keyword evidence="4" id="KW-0812">Transmembrane</keyword>
<dbReference type="RefSeq" id="WP_358361640.1">
    <property type="nucleotide sequence ID" value="NZ_JBEZFP010000120.1"/>
</dbReference>
<feature type="compositionally biased region" description="Basic and acidic residues" evidence="3">
    <location>
        <begin position="219"/>
        <end position="228"/>
    </location>
</feature>
<feature type="domain" description="Phospholipid/glycerol acyltransferase" evidence="5">
    <location>
        <begin position="41"/>
        <end position="159"/>
    </location>
</feature>
<name>A0ABV3DRJ2_9ACTN</name>
<dbReference type="Proteomes" id="UP001551482">
    <property type="component" value="Unassembled WGS sequence"/>
</dbReference>
<dbReference type="EMBL" id="JBEZFP010000120">
    <property type="protein sequence ID" value="MEU8138374.1"/>
    <property type="molecule type" value="Genomic_DNA"/>
</dbReference>
<keyword evidence="7" id="KW-1185">Reference proteome</keyword>
<sequence length="293" mass="31614">MARRRIGFWYRVVVVVVKPLLLVFTKRDWRGMEHIPVEGGFVTAVNHISYVDPLTYAHFQYESGREAHFLAKSSLFKIPVVGRIIKGAGQIPVYRDSADAALAFRAAVEAVERGDCVAVYPEGTITRDKALWPMQGKTGAARIALTTGAPVIPVAQWGAQDLLAPYAKRPRLLPRKTMKVLAGPAVDLDEFRGRELTADVLRGATDRIMDAVTELLAKLREEPVPPRESRRKAKNTPGPQADPAATGPAEGDKPATGSAAGSPAETLSEAPAEPPAERPAERPTERTAEGGAA</sequence>